<dbReference type="AlphaFoldDB" id="A0A6J4UKH2"/>
<name>A0A6J4UKH2_9BACT</name>
<feature type="transmembrane region" description="Helical" evidence="2">
    <location>
        <begin position="86"/>
        <end position="104"/>
    </location>
</feature>
<keyword evidence="2" id="KW-1133">Transmembrane helix</keyword>
<dbReference type="InterPro" id="IPR021454">
    <property type="entry name" value="DUF3105"/>
</dbReference>
<keyword evidence="2" id="KW-0812">Transmembrane</keyword>
<protein>
    <recommendedName>
        <fullName evidence="4">DUF3105 domain-containing protein</fullName>
    </recommendedName>
</protein>
<reference evidence="3" key="1">
    <citation type="submission" date="2020-02" db="EMBL/GenBank/DDBJ databases">
        <authorList>
            <person name="Meier V. D."/>
        </authorList>
    </citation>
    <scope>NUCLEOTIDE SEQUENCE</scope>
    <source>
        <strain evidence="3">AVDCRST_MAG49</strain>
    </source>
</reference>
<evidence type="ECO:0000256" key="1">
    <source>
        <dbReference type="SAM" id="MobiDB-lite"/>
    </source>
</evidence>
<organism evidence="3">
    <name type="scientific">uncultured Thermomicrobiales bacterium</name>
    <dbReference type="NCBI Taxonomy" id="1645740"/>
    <lineage>
        <taxon>Bacteria</taxon>
        <taxon>Pseudomonadati</taxon>
        <taxon>Thermomicrobiota</taxon>
        <taxon>Thermomicrobia</taxon>
        <taxon>Thermomicrobiales</taxon>
        <taxon>environmental samples</taxon>
    </lineage>
</organism>
<evidence type="ECO:0008006" key="4">
    <source>
        <dbReference type="Google" id="ProtNLM"/>
    </source>
</evidence>
<accession>A0A6J4UKH2</accession>
<evidence type="ECO:0000256" key="2">
    <source>
        <dbReference type="SAM" id="Phobius"/>
    </source>
</evidence>
<dbReference type="Pfam" id="PF11303">
    <property type="entry name" value="DUF3105"/>
    <property type="match status" value="1"/>
</dbReference>
<keyword evidence="2" id="KW-0472">Membrane</keyword>
<feature type="region of interest" description="Disordered" evidence="1">
    <location>
        <begin position="1"/>
        <end position="61"/>
    </location>
</feature>
<evidence type="ECO:0000313" key="3">
    <source>
        <dbReference type="EMBL" id="CAA9553040.1"/>
    </source>
</evidence>
<gene>
    <name evidence="3" type="ORF">AVDCRST_MAG49-1999</name>
</gene>
<feature type="compositionally biased region" description="Low complexity" evidence="1">
    <location>
        <begin position="40"/>
        <end position="53"/>
    </location>
</feature>
<proteinExistence type="predicted"/>
<sequence>MAKASRRNATTAAGGTDPVGETTARRARTGVGAGSGAGSGARPAASQPAAVPAGRRERRADLVDRRREERIHLAERQRRQRMIRRWAYVALATIAVLGLVFVGYNRYQVWQGDQQLEDTVSFTYAGQQHQDGPVTYTETPPVGGVHNNAWQNCGYYDRPVANWHAVHSLEHGAVWITYLPTLPADQIAELRSLAEEQSYILVSPYPDQRAPVIASAWNRQLTLDGADDPGLDAFVREYRRSADAPEPRGICTNGITVATG</sequence>
<dbReference type="EMBL" id="CADCWG010000131">
    <property type="protein sequence ID" value="CAA9553040.1"/>
    <property type="molecule type" value="Genomic_DNA"/>
</dbReference>